<evidence type="ECO:0000313" key="2">
    <source>
        <dbReference type="Proteomes" id="UP000010094"/>
    </source>
</evidence>
<sequence length="364" mass="42638">MMKPPLRDQVRALLGTKKNIIAIRAIEAVEAPADELAPTLGDRKNINQYVYSTYYYMYKMGLIGKDRFESAKEHFRCMKNYEKMFIDTENSYIISRIEADRRRDKTVKREFNKVMDTKEELRSLLVELPEITVEEAHRIKDGVCSVKSIFVIDLDPIFDISSLRCQAKEEASRRISEIRDILFCIDSRHPRICTLGAIGEEEKDGDNELITLRNFKRDRYQHFERIFNGPEKLKFTCTPLFYSIDRLLKNRVTRLYDSVVKLYRTMQTVYFISSRPLPQILAELLFFEYSSLDIRDVVSTMDAPFDVYKEIQKKGNMRVVAVGNSTFVSQESKNVYRIGYESFRRMVDGILQMENTMERSGEGL</sequence>
<organism evidence="1 2">
    <name type="scientific">Encephalitozoon romaleae (strain SJ-2008)</name>
    <name type="common">Microsporidian parasite</name>
    <dbReference type="NCBI Taxonomy" id="1178016"/>
    <lineage>
        <taxon>Eukaryota</taxon>
        <taxon>Fungi</taxon>
        <taxon>Fungi incertae sedis</taxon>
        <taxon>Microsporidia</taxon>
        <taxon>Unikaryonidae</taxon>
        <taxon>Encephalitozoon</taxon>
    </lineage>
</organism>
<dbReference type="VEuPathDB" id="MicrosporidiaDB:EROM_090910"/>
<dbReference type="Proteomes" id="UP000010094">
    <property type="component" value="Chromosome IXb"/>
</dbReference>
<gene>
    <name evidence="1" type="ordered locus">EROM_090910</name>
</gene>
<evidence type="ECO:0000313" key="1">
    <source>
        <dbReference type="EMBL" id="AFN83707.1"/>
    </source>
</evidence>
<protein>
    <submittedName>
        <fullName evidence="1">Uncharacterized protein</fullName>
    </submittedName>
</protein>
<proteinExistence type="predicted"/>
<reference evidence="1" key="1">
    <citation type="journal article" date="2012" name="Proc. Natl. Acad. Sci. U.S.A.">
        <title>Gain and loss of multiple functionally related, horizontally transferred genes in the reduced genomes of two microsporidian parasites.</title>
        <authorList>
            <person name="Pombert J.-F."/>
            <person name="Selman M."/>
            <person name="Burki F."/>
            <person name="Bardell F.T."/>
            <person name="Farinelli L."/>
            <person name="Solter L.F."/>
            <person name="Whitman D.W."/>
            <person name="Weiss L.M."/>
            <person name="Corradi N."/>
            <person name="Keeling P.J."/>
        </authorList>
    </citation>
    <scope>NUCLEOTIDE SEQUENCE [LARGE SCALE GENOMIC DNA]</scope>
    <source>
        <strain evidence="1">SJ-2008</strain>
    </source>
</reference>
<keyword evidence="2" id="KW-1185">Reference proteome</keyword>
<dbReference type="GeneID" id="20564315"/>
<dbReference type="OrthoDB" id="2193421at2759"/>
<dbReference type="EMBL" id="CP003527">
    <property type="protein sequence ID" value="AFN83707.1"/>
    <property type="molecule type" value="Genomic_DNA"/>
</dbReference>
<accession>I7ATE6</accession>
<dbReference type="AlphaFoldDB" id="I7ATE6"/>
<name>I7ATE6_ENCRO</name>
<dbReference type="RefSeq" id="XP_009265204.1">
    <property type="nucleotide sequence ID" value="XM_009266929.1"/>
</dbReference>
<dbReference type="HOGENOM" id="CLU_717843_0_0_1"/>
<dbReference type="KEGG" id="ero:EROM_090910"/>